<evidence type="ECO:0000259" key="8">
    <source>
        <dbReference type="PROSITE" id="PS51471"/>
    </source>
</evidence>
<dbReference type="GO" id="GO:0031418">
    <property type="term" value="F:L-ascorbic acid binding"/>
    <property type="evidence" value="ECO:0007669"/>
    <property type="project" value="UniProtKB-KW"/>
</dbReference>
<dbReference type="SMART" id="SM00702">
    <property type="entry name" value="P4Hc"/>
    <property type="match status" value="1"/>
</dbReference>
<name>A0A7I4YTN1_HAECO</name>
<reference evidence="10" key="1">
    <citation type="submission" date="2020-12" db="UniProtKB">
        <authorList>
            <consortium name="WormBaseParasite"/>
        </authorList>
    </citation>
    <scope>IDENTIFICATION</scope>
    <source>
        <strain evidence="10">MHco3</strain>
    </source>
</reference>
<evidence type="ECO:0000313" key="9">
    <source>
        <dbReference type="Proteomes" id="UP000025227"/>
    </source>
</evidence>
<evidence type="ECO:0000256" key="2">
    <source>
        <dbReference type="ARBA" id="ARBA00022723"/>
    </source>
</evidence>
<dbReference type="GO" id="GO:0004656">
    <property type="term" value="F:procollagen-proline 4-dioxygenase activity"/>
    <property type="evidence" value="ECO:0007669"/>
    <property type="project" value="TreeGrafter"/>
</dbReference>
<keyword evidence="3" id="KW-0847">Vitamin C</keyword>
<dbReference type="GO" id="GO:0005506">
    <property type="term" value="F:iron ion binding"/>
    <property type="evidence" value="ECO:0007669"/>
    <property type="project" value="InterPro"/>
</dbReference>
<dbReference type="InterPro" id="IPR005123">
    <property type="entry name" value="Oxoglu/Fe-dep_dioxygenase_dom"/>
</dbReference>
<keyword evidence="5" id="KW-0560">Oxidoreductase</keyword>
<evidence type="ECO:0000256" key="1">
    <source>
        <dbReference type="ARBA" id="ARBA00001961"/>
    </source>
</evidence>
<keyword evidence="4" id="KW-0223">Dioxygenase</keyword>
<evidence type="ECO:0000256" key="6">
    <source>
        <dbReference type="ARBA" id="ARBA00023004"/>
    </source>
</evidence>
<accession>A0A7I4YTN1</accession>
<evidence type="ECO:0000313" key="10">
    <source>
        <dbReference type="WBParaSite" id="HCON_00133280-00001"/>
    </source>
</evidence>
<dbReference type="AlphaFoldDB" id="A0A7I4YTN1"/>
<feature type="domain" description="Fe2OG dioxygenase" evidence="8">
    <location>
        <begin position="171"/>
        <end position="282"/>
    </location>
</feature>
<comment type="cofactor">
    <cofactor evidence="1">
        <name>L-ascorbate</name>
        <dbReference type="ChEBI" id="CHEBI:38290"/>
    </cofactor>
</comment>
<keyword evidence="9" id="KW-1185">Reference proteome</keyword>
<dbReference type="Proteomes" id="UP000025227">
    <property type="component" value="Unplaced"/>
</dbReference>
<evidence type="ECO:0000256" key="4">
    <source>
        <dbReference type="ARBA" id="ARBA00022964"/>
    </source>
</evidence>
<dbReference type="Gene3D" id="2.60.120.620">
    <property type="entry name" value="q2cbj1_9rhob like domain"/>
    <property type="match status" value="1"/>
</dbReference>
<sequence>MKLLNLAVLVVLVLECASKETKDKKKAKDSKTKLPKIKEKKMFNFVGKDHWSLPALAHCFKEPKLPNDYFCYKYYRNYEVVYIDPVATIPIILVYRNFIPQKFLDDFLRDVKKKQKKQSTERYDDMGFMRSYLNTFKKRVANSTTIQHTEMSGVARVFRRAQSLIPMLNFSISSPWEVISYKKGGHHSPHYDYITYSSPDQYSKETREYGNRFLTFMVTLKSAKVGGETIFVFLNRTVELSAGDVLVFTNIDKNLNPASGSVHAECPVEKGEKITATLWLRPKGQEFFNSHSQEENMFAFDIEKLIAPNMKSYGISPFYDVYAIRQLMAEEYARMHAEMQRKKS</sequence>
<dbReference type="GO" id="GO:0005783">
    <property type="term" value="C:endoplasmic reticulum"/>
    <property type="evidence" value="ECO:0007669"/>
    <property type="project" value="TreeGrafter"/>
</dbReference>
<keyword evidence="2" id="KW-0479">Metal-binding</keyword>
<evidence type="ECO:0000256" key="5">
    <source>
        <dbReference type="ARBA" id="ARBA00023002"/>
    </source>
</evidence>
<evidence type="ECO:0000256" key="3">
    <source>
        <dbReference type="ARBA" id="ARBA00022896"/>
    </source>
</evidence>
<protein>
    <submittedName>
        <fullName evidence="10">Fe2OG dioxygenase domain-containing protein</fullName>
    </submittedName>
</protein>
<dbReference type="OrthoDB" id="420380at2759"/>
<feature type="chain" id="PRO_5029493863" evidence="7">
    <location>
        <begin position="19"/>
        <end position="344"/>
    </location>
</feature>
<feature type="signal peptide" evidence="7">
    <location>
        <begin position="1"/>
        <end position="18"/>
    </location>
</feature>
<dbReference type="InterPro" id="IPR045054">
    <property type="entry name" value="P4HA-like"/>
</dbReference>
<dbReference type="PANTHER" id="PTHR10869">
    <property type="entry name" value="PROLYL 4-HYDROXYLASE ALPHA SUBUNIT"/>
    <property type="match status" value="1"/>
</dbReference>
<dbReference type="Pfam" id="PF13640">
    <property type="entry name" value="2OG-FeII_Oxy_3"/>
    <property type="match status" value="1"/>
</dbReference>
<organism evidence="9 10">
    <name type="scientific">Haemonchus contortus</name>
    <name type="common">Barber pole worm</name>
    <dbReference type="NCBI Taxonomy" id="6289"/>
    <lineage>
        <taxon>Eukaryota</taxon>
        <taxon>Metazoa</taxon>
        <taxon>Ecdysozoa</taxon>
        <taxon>Nematoda</taxon>
        <taxon>Chromadorea</taxon>
        <taxon>Rhabditida</taxon>
        <taxon>Rhabditina</taxon>
        <taxon>Rhabditomorpha</taxon>
        <taxon>Strongyloidea</taxon>
        <taxon>Trichostrongylidae</taxon>
        <taxon>Haemonchus</taxon>
    </lineage>
</organism>
<dbReference type="WBParaSite" id="HCON_00133280-00001">
    <property type="protein sequence ID" value="HCON_00133280-00001"/>
    <property type="gene ID" value="HCON_00133280"/>
</dbReference>
<keyword evidence="7" id="KW-0732">Signal</keyword>
<dbReference type="PANTHER" id="PTHR10869:SF215">
    <property type="entry name" value="FE2OG DIOXYGENASE DOMAIN-CONTAINING PROTEIN"/>
    <property type="match status" value="1"/>
</dbReference>
<proteinExistence type="predicted"/>
<keyword evidence="6" id="KW-0408">Iron</keyword>
<dbReference type="OMA" id="HTEMSGV"/>
<evidence type="ECO:0000256" key="7">
    <source>
        <dbReference type="SAM" id="SignalP"/>
    </source>
</evidence>
<dbReference type="InterPro" id="IPR044862">
    <property type="entry name" value="Pro_4_hyd_alph_FE2OG_OXY"/>
</dbReference>
<dbReference type="PROSITE" id="PS51471">
    <property type="entry name" value="FE2OG_OXY"/>
    <property type="match status" value="1"/>
</dbReference>
<dbReference type="InterPro" id="IPR006620">
    <property type="entry name" value="Pro_4_hyd_alph"/>
</dbReference>